<comment type="caution">
    <text evidence="1">The sequence shown here is derived from an EMBL/GenBank/DDBJ whole genome shotgun (WGS) entry which is preliminary data.</text>
</comment>
<gene>
    <name evidence="1" type="ORF">HA299_02820</name>
</gene>
<sequence length="350" mass="37582">MRIGVVVHGPEVIYSGFASHVLDVLEGYGEVEARLGGTMGKCALFDVGEHRIDMLSEAPSESVNALSACDVVVLANQAKSMESALAFGYMVAQNSSCDALCQVEPGMCIPWRGRKEGEHIASILSLNIVEPIVEPSTISGVKRQGSTVMRRVNGVRAGESIRVNGIVVGRATSSNVVLVERNGKIVDIVGGVLKRHGVEKLGRVNLENAIVRTGMLRRCVARRRVVSTKGSTIYLIDHDAEHCFELAPRAMGAITVGDDTTTICADILSRFSVPVLGIVDGDLDGSLVDSTICPGSLILRVRKGCDDIVGKLVRRRLFKGGTFISGKCFDEVRAEVLDIADRWIVDAAHM</sequence>
<evidence type="ECO:0000313" key="2">
    <source>
        <dbReference type="Proteomes" id="UP000600363"/>
    </source>
</evidence>
<evidence type="ECO:0000313" key="1">
    <source>
        <dbReference type="EMBL" id="HIH69544.1"/>
    </source>
</evidence>
<accession>A0A832VZG7</accession>
<name>A0A832VZG7_9EURY</name>
<dbReference type="EMBL" id="DUIH01000011">
    <property type="protein sequence ID" value="HIH69544.1"/>
    <property type="molecule type" value="Genomic_DNA"/>
</dbReference>
<reference evidence="1" key="1">
    <citation type="journal article" date="2020" name="bioRxiv">
        <title>A rank-normalized archaeal taxonomy based on genome phylogeny resolves widespread incomplete and uneven classifications.</title>
        <authorList>
            <person name="Rinke C."/>
            <person name="Chuvochina M."/>
            <person name="Mussig A.J."/>
            <person name="Chaumeil P.-A."/>
            <person name="Waite D.W."/>
            <person name="Whitman W.B."/>
            <person name="Parks D.H."/>
            <person name="Hugenholtz P."/>
        </authorList>
    </citation>
    <scope>NUCLEOTIDE SEQUENCE</scope>
    <source>
        <strain evidence="1">UBA12518</strain>
    </source>
</reference>
<dbReference type="Pfam" id="PF09890">
    <property type="entry name" value="DUF2117"/>
    <property type="match status" value="1"/>
</dbReference>
<dbReference type="AlphaFoldDB" id="A0A832VZG7"/>
<organism evidence="1 2">
    <name type="scientific">Methermicoccus shengliensis</name>
    <dbReference type="NCBI Taxonomy" id="660064"/>
    <lineage>
        <taxon>Archaea</taxon>
        <taxon>Methanobacteriati</taxon>
        <taxon>Methanobacteriota</taxon>
        <taxon>Stenosarchaea group</taxon>
        <taxon>Methanomicrobia</taxon>
        <taxon>Methanosarcinales</taxon>
        <taxon>Methermicoccaceae</taxon>
        <taxon>Methermicoccus</taxon>
    </lineage>
</organism>
<proteinExistence type="predicted"/>
<protein>
    <submittedName>
        <fullName evidence="1">DUF2117 domain-containing protein</fullName>
    </submittedName>
</protein>
<dbReference type="Proteomes" id="UP000600363">
    <property type="component" value="Unassembled WGS sequence"/>
</dbReference>
<dbReference type="InterPro" id="IPR012032">
    <property type="entry name" value="UCP006598"/>
</dbReference>